<dbReference type="OrthoDB" id="10061508at2759"/>
<evidence type="ECO:0000313" key="2">
    <source>
        <dbReference type="Proteomes" id="UP001152747"/>
    </source>
</evidence>
<protein>
    <recommendedName>
        <fullName evidence="3">Acyl_transf_3 domain-containing protein</fullName>
    </recommendedName>
</protein>
<dbReference type="InterPro" id="IPR050879">
    <property type="entry name" value="Acyltransferase_3"/>
</dbReference>
<keyword evidence="2" id="KW-1185">Reference proteome</keyword>
<gene>
    <name evidence="1" type="ORF">CAMP_LOCUS7743</name>
</gene>
<reference evidence="1" key="1">
    <citation type="submission" date="2022-11" db="EMBL/GenBank/DDBJ databases">
        <authorList>
            <person name="Kikuchi T."/>
        </authorList>
    </citation>
    <scope>NUCLEOTIDE SEQUENCE</scope>
    <source>
        <strain evidence="1">PS1010</strain>
    </source>
</reference>
<name>A0A9P1N276_9PELO</name>
<dbReference type="GO" id="GO:0000271">
    <property type="term" value="P:polysaccharide biosynthetic process"/>
    <property type="evidence" value="ECO:0007669"/>
    <property type="project" value="TreeGrafter"/>
</dbReference>
<comment type="caution">
    <text evidence="1">The sequence shown here is derived from an EMBL/GenBank/DDBJ whole genome shotgun (WGS) entry which is preliminary data.</text>
</comment>
<organism evidence="1 2">
    <name type="scientific">Caenorhabditis angaria</name>
    <dbReference type="NCBI Taxonomy" id="860376"/>
    <lineage>
        <taxon>Eukaryota</taxon>
        <taxon>Metazoa</taxon>
        <taxon>Ecdysozoa</taxon>
        <taxon>Nematoda</taxon>
        <taxon>Chromadorea</taxon>
        <taxon>Rhabditida</taxon>
        <taxon>Rhabditina</taxon>
        <taxon>Rhabditomorpha</taxon>
        <taxon>Rhabditoidea</taxon>
        <taxon>Rhabditidae</taxon>
        <taxon>Peloderinae</taxon>
        <taxon>Caenorhabditis</taxon>
    </lineage>
</organism>
<dbReference type="Proteomes" id="UP001152747">
    <property type="component" value="Unassembled WGS sequence"/>
</dbReference>
<dbReference type="AlphaFoldDB" id="A0A9P1N276"/>
<proteinExistence type="predicted"/>
<accession>A0A9P1N276</accession>
<sequence>MSATKLLNLQGIRGIAIIAVLGFHFFPNYFPNGYLGVDQFFVLSGFLMCCEPIYKFPTQFKQCPEFLEEVVHHLDEYKPDYAFYLTRAINIGTNYTDDFKNDPIYQSILNETRHLVDKIKYKLFIVNSIPSVNITKIASLSDDIKNNIPRDEIDSSLEHQIKNTINKNYRLRDSLASSRPGGEAG</sequence>
<dbReference type="PANTHER" id="PTHR23028:SF127">
    <property type="entry name" value="ACYL_TRANSF_3 DOMAIN-CONTAINING PROTEIN-RELATED"/>
    <property type="match status" value="1"/>
</dbReference>
<dbReference type="EMBL" id="CANHGI010000003">
    <property type="protein sequence ID" value="CAI5445106.1"/>
    <property type="molecule type" value="Genomic_DNA"/>
</dbReference>
<dbReference type="GO" id="GO:0016020">
    <property type="term" value="C:membrane"/>
    <property type="evidence" value="ECO:0007669"/>
    <property type="project" value="TreeGrafter"/>
</dbReference>
<evidence type="ECO:0008006" key="3">
    <source>
        <dbReference type="Google" id="ProtNLM"/>
    </source>
</evidence>
<dbReference type="PANTHER" id="PTHR23028">
    <property type="entry name" value="ACETYLTRANSFERASE"/>
    <property type="match status" value="1"/>
</dbReference>
<evidence type="ECO:0000313" key="1">
    <source>
        <dbReference type="EMBL" id="CAI5445106.1"/>
    </source>
</evidence>